<feature type="region of interest" description="Disordered" evidence="1">
    <location>
        <begin position="205"/>
        <end position="323"/>
    </location>
</feature>
<organism evidence="2">
    <name type="scientific">viral metagenome</name>
    <dbReference type="NCBI Taxonomy" id="1070528"/>
    <lineage>
        <taxon>unclassified sequences</taxon>
        <taxon>metagenomes</taxon>
        <taxon>organismal metagenomes</taxon>
    </lineage>
</organism>
<dbReference type="AlphaFoldDB" id="A0A6C0JSR8"/>
<feature type="region of interest" description="Disordered" evidence="1">
    <location>
        <begin position="124"/>
        <end position="155"/>
    </location>
</feature>
<sequence>MSRVVKQTGGRKAKQSQASNLNAAAIIKKVKGSSKPGYFKIARKDGKLGIGSTPLKTGNSITRTLSSVKPERHSIVYIGGDEDTNAPIGGIYNVAGFLADIAAAIGSNPTTVAKFVTRQHPAGTYWSASNPDLDRVGRLPEEDKSEGRPPVEFKGPVEQNRLELAADIQNLARNVKFIEIAEYSEIKGWSNSAIATRSAADIEGEAPKPVANKGAAKPTKKRARKAAKGSDSVKIEDNVMDYDDEDEPAGEDSSSDNSENVPAGEDESSSDNEVVEEQPKKERVATPKGDKGGRVTTPKGKGGRVLSGKRRNLGGFSAGNADA</sequence>
<feature type="compositionally biased region" description="Acidic residues" evidence="1">
    <location>
        <begin position="264"/>
        <end position="276"/>
    </location>
</feature>
<protein>
    <submittedName>
        <fullName evidence="2">Uncharacterized protein</fullName>
    </submittedName>
</protein>
<feature type="compositionally biased region" description="Basic and acidic residues" evidence="1">
    <location>
        <begin position="277"/>
        <end position="293"/>
    </location>
</feature>
<accession>A0A6C0JSR8</accession>
<feature type="compositionally biased region" description="Basic and acidic residues" evidence="1">
    <location>
        <begin position="132"/>
        <end position="151"/>
    </location>
</feature>
<feature type="compositionally biased region" description="Basic residues" evidence="1">
    <location>
        <begin position="218"/>
        <end position="227"/>
    </location>
</feature>
<dbReference type="EMBL" id="MN740698">
    <property type="protein sequence ID" value="QHU08609.1"/>
    <property type="molecule type" value="Genomic_DNA"/>
</dbReference>
<proteinExistence type="predicted"/>
<evidence type="ECO:0000256" key="1">
    <source>
        <dbReference type="SAM" id="MobiDB-lite"/>
    </source>
</evidence>
<evidence type="ECO:0000313" key="2">
    <source>
        <dbReference type="EMBL" id="QHU08609.1"/>
    </source>
</evidence>
<reference evidence="2" key="1">
    <citation type="journal article" date="2020" name="Nature">
        <title>Giant virus diversity and host interactions through global metagenomics.</title>
        <authorList>
            <person name="Schulz F."/>
            <person name="Roux S."/>
            <person name="Paez-Espino D."/>
            <person name="Jungbluth S."/>
            <person name="Walsh D.A."/>
            <person name="Denef V.J."/>
            <person name="McMahon K.D."/>
            <person name="Konstantinidis K.T."/>
            <person name="Eloe-Fadrosh E.A."/>
            <person name="Kyrpides N.C."/>
            <person name="Woyke T."/>
        </authorList>
    </citation>
    <scope>NUCLEOTIDE SEQUENCE</scope>
    <source>
        <strain evidence="2">GVMAG-S-1063924-116</strain>
    </source>
</reference>
<name>A0A6C0JSR8_9ZZZZ</name>
<feature type="compositionally biased region" description="Acidic residues" evidence="1">
    <location>
        <begin position="238"/>
        <end position="254"/>
    </location>
</feature>